<evidence type="ECO:0000313" key="3">
    <source>
        <dbReference type="EMBL" id="KAK8443080.1"/>
    </source>
</evidence>
<proteinExistence type="predicted"/>
<dbReference type="VEuPathDB" id="FungiDB:QG37_04751"/>
<dbReference type="Proteomes" id="UP000230249">
    <property type="component" value="Unassembled WGS sequence"/>
</dbReference>
<comment type="caution">
    <text evidence="4">The sequence shown here is derived from an EMBL/GenBank/DDBJ whole genome shotgun (WGS) entry which is preliminary data.</text>
</comment>
<evidence type="ECO:0000313" key="4">
    <source>
        <dbReference type="EMBL" id="PIS51973.1"/>
    </source>
</evidence>
<dbReference type="AlphaFoldDB" id="A0A2H0ZNU1"/>
<keyword evidence="5" id="KW-1185">Reference proteome</keyword>
<dbReference type="GO" id="GO:0070628">
    <property type="term" value="F:proteasome binding"/>
    <property type="evidence" value="ECO:0007669"/>
    <property type="project" value="InterPro"/>
</dbReference>
<evidence type="ECO:0000313" key="5">
    <source>
        <dbReference type="Proteomes" id="UP000230249"/>
    </source>
</evidence>
<accession>A0A5Q7YF86</accession>
<feature type="coiled-coil region" evidence="1">
    <location>
        <begin position="289"/>
        <end position="316"/>
    </location>
</feature>
<dbReference type="PANTHER" id="PTHR42342:SF1">
    <property type="entry name" value="STATIONARY PHASE PROTEIN 5"/>
    <property type="match status" value="1"/>
</dbReference>
<feature type="region of interest" description="Disordered" evidence="2">
    <location>
        <begin position="415"/>
        <end position="436"/>
    </location>
</feature>
<dbReference type="GO" id="GO:0043248">
    <property type="term" value="P:proteasome assembly"/>
    <property type="evidence" value="ECO:0007669"/>
    <property type="project" value="TreeGrafter"/>
</dbReference>
<feature type="compositionally biased region" description="Low complexity" evidence="2">
    <location>
        <begin position="423"/>
        <end position="436"/>
    </location>
</feature>
<reference evidence="4 5" key="1">
    <citation type="journal article" date="2017" name="Clin. Infect. Dis.">
        <title>Simultaneous emergence of multidrug-resistant Candida auris on 3 continents confirmed by whole-genome sequencing and epidemiological analyses.</title>
        <authorList>
            <person name="Lockhart S.R."/>
            <person name="Etienne K.A."/>
            <person name="Vallabhaneni S."/>
            <person name="Farooqi J."/>
            <person name="Chowdhary A."/>
            <person name="Govender N.P."/>
            <person name="Colombo A.L."/>
            <person name="Calvo B."/>
            <person name="Cuomo C.A."/>
            <person name="Desjardins C.A."/>
            <person name="Berkow E.L."/>
            <person name="Castanheira M."/>
            <person name="Magobo R.E."/>
            <person name="Jabeen K."/>
            <person name="Asghar R.J."/>
            <person name="Meis J.F."/>
            <person name="Jackson B."/>
            <person name="Chiller T."/>
            <person name="Litvintseva A.P."/>
        </authorList>
    </citation>
    <scope>NUCLEOTIDE SEQUENCE [LARGE SCALE GENOMIC DNA]</scope>
    <source>
        <strain evidence="4 5">B8441</strain>
    </source>
</reference>
<accession>A0A2H0ZNU1</accession>
<dbReference type="VEuPathDB" id="FungiDB:CJI96_0002117"/>
<dbReference type="STRING" id="498019.A0A2H0ZNU1"/>
<dbReference type="PANTHER" id="PTHR42342">
    <property type="entry name" value="STATIONARY PHASE PROTEIN 5"/>
    <property type="match status" value="1"/>
</dbReference>
<dbReference type="VEuPathDB" id="FungiDB:CJJ07_004110"/>
<reference evidence="3" key="4">
    <citation type="submission" date="2024-03" db="EMBL/GenBank/DDBJ databases">
        <title>Improved genome assembly of Candida auris strain B8441 and annotation of B11205.</title>
        <authorList>
            <person name="Cauldron N.C."/>
            <person name="Shea T."/>
            <person name="Cuomo C.A."/>
        </authorList>
    </citation>
    <scope>NUCLEOTIDE SEQUENCE</scope>
    <source>
        <strain evidence="3">B8441</strain>
    </source>
</reference>
<reference evidence="3 5" key="3">
    <citation type="journal article" date="2018" name="Nat. Commun.">
        <title>Genomic insights into multidrug-resistance, mating and virulence in Candida auris and related emerging species.</title>
        <authorList>
            <person name="Munoz J.F."/>
            <person name="Gade L."/>
            <person name="Chow N.A."/>
            <person name="Loparev V.N."/>
            <person name="Juieng P."/>
            <person name="Berkow E.L."/>
            <person name="Farrer R.A."/>
            <person name="Litvintseva A.P."/>
            <person name="Cuomo C.A."/>
        </authorList>
    </citation>
    <scope>GENOME REANNOTATION</scope>
    <source>
        <strain evidence="3 5">B8441</strain>
    </source>
</reference>
<dbReference type="EMBL" id="PEKT03000001">
    <property type="protein sequence ID" value="KAK8443080.1"/>
    <property type="molecule type" value="Genomic_DNA"/>
</dbReference>
<name>A0A2H0ZNU1_CANAR</name>
<reference evidence="4" key="2">
    <citation type="submission" date="2017-11" db="EMBL/GenBank/DDBJ databases">
        <title>Candida auris genome assembly and annotation.</title>
        <authorList>
            <person name="Munoz J.F."/>
            <person name="Gade L.G."/>
            <person name="Chow N.A."/>
            <person name="Litvintseva A.P."/>
            <person name="Loparev V.N."/>
            <person name="Cuomo C.A."/>
        </authorList>
    </citation>
    <scope>NUCLEOTIDE SEQUENCE</scope>
    <source>
        <strain evidence="4">B8441</strain>
    </source>
</reference>
<evidence type="ECO:0000256" key="1">
    <source>
        <dbReference type="SAM" id="Coils"/>
    </source>
</evidence>
<dbReference type="VEuPathDB" id="FungiDB:CJJ09_000521"/>
<sequence>MSSALKNLAALKRNITRRIKQALEDLRENLDHEGYGIRNNPVPARIPVTVPVGGRSRGFRRMNFGGCTRNYSTFFGANHSFGWSCRSMFYHKFGFFGRNSMKFRFQHFRFMSQFCPFSRFGQHFSPRGPRMSLMAQNFTARSHYHSSNVFRLYNVPTLTHLSQQNYSGYGDDDNCGLHMGVQNAVGQLLMKKDQGVAFSAGKEALDCLKEAAAEAVHVVPSTIRVNLSCSPKYHEIVKKLAGWVSSVTQSSEDSSVPHASSASRGVYVDFKFGPRMLVPETTVLSADVVEEMIGGLQRYQQKLAEVQQDLARLSELGELPVQVLAEEGVIRVFFPNCDRERLEMLLVEKNVSGGVIHEGDPGAGTYDSVISSESFFQSEYDFSDSEGAGYPVSSNEGASGGTSWYLSTFTSSDAGMPSPSLDSGSTASSGEILSSSSEQKIVHLDEPDVFQNTNPPSLESVHIVEAEPMWAM</sequence>
<evidence type="ECO:0000256" key="2">
    <source>
        <dbReference type="SAM" id="MobiDB-lite"/>
    </source>
</evidence>
<dbReference type="EMBL" id="PEKT02000007">
    <property type="protein sequence ID" value="PIS51973.1"/>
    <property type="molecule type" value="Genomic_DNA"/>
</dbReference>
<dbReference type="InterPro" id="IPR038816">
    <property type="entry name" value="Stationary_phase_5"/>
</dbReference>
<gene>
    <name evidence="4" type="ORF">B9J08_003584</name>
    <name evidence="3" type="ORF">B9J08_01442</name>
</gene>
<dbReference type="VEuPathDB" id="FungiDB:CJI97_003657"/>
<keyword evidence="1" id="KW-0175">Coiled coil</keyword>
<protein>
    <submittedName>
        <fullName evidence="4">Uncharacterized protein</fullName>
    </submittedName>
</protein>
<organism evidence="4">
    <name type="scientific">Candidozyma auris</name>
    <name type="common">Yeast</name>
    <name type="synonym">Candida auris</name>
    <dbReference type="NCBI Taxonomy" id="498019"/>
    <lineage>
        <taxon>Eukaryota</taxon>
        <taxon>Fungi</taxon>
        <taxon>Dikarya</taxon>
        <taxon>Ascomycota</taxon>
        <taxon>Saccharomycotina</taxon>
        <taxon>Pichiomycetes</taxon>
        <taxon>Metschnikowiaceae</taxon>
        <taxon>Candidozyma</taxon>
    </lineage>
</organism>
<dbReference type="VEuPathDB" id="FungiDB:B9J08_003584"/>